<feature type="transmembrane region" description="Helical" evidence="7">
    <location>
        <begin position="453"/>
        <end position="474"/>
    </location>
</feature>
<evidence type="ECO:0000256" key="7">
    <source>
        <dbReference type="SAM" id="Phobius"/>
    </source>
</evidence>
<keyword evidence="4 7" id="KW-0812">Transmembrane</keyword>
<keyword evidence="3" id="KW-1003">Cell membrane</keyword>
<dbReference type="RefSeq" id="WP_345336505.1">
    <property type="nucleotide sequence ID" value="NZ_BAABJZ010000097.1"/>
</dbReference>
<feature type="transmembrane region" description="Helical" evidence="7">
    <location>
        <begin position="397"/>
        <end position="415"/>
    </location>
</feature>
<keyword evidence="5 7" id="KW-1133">Transmembrane helix</keyword>
<evidence type="ECO:0000256" key="1">
    <source>
        <dbReference type="ARBA" id="ARBA00004651"/>
    </source>
</evidence>
<name>A0ABP9F8H1_9GAMM</name>
<organism evidence="9 10">
    <name type="scientific">Ferrimonas pelagia</name>
    <dbReference type="NCBI Taxonomy" id="1177826"/>
    <lineage>
        <taxon>Bacteria</taxon>
        <taxon>Pseudomonadati</taxon>
        <taxon>Pseudomonadota</taxon>
        <taxon>Gammaproteobacteria</taxon>
        <taxon>Alteromonadales</taxon>
        <taxon>Ferrimonadaceae</taxon>
        <taxon>Ferrimonas</taxon>
    </lineage>
</organism>
<feature type="transmembrane region" description="Helical" evidence="7">
    <location>
        <begin position="190"/>
        <end position="211"/>
    </location>
</feature>
<comment type="subcellular location">
    <subcellularLocation>
        <location evidence="1">Cell membrane</location>
        <topology evidence="1">Multi-pass membrane protein</topology>
    </subcellularLocation>
</comment>
<dbReference type="InterPro" id="IPR003706">
    <property type="entry name" value="CstA_N"/>
</dbReference>
<dbReference type="EMBL" id="BAABJZ010000097">
    <property type="protein sequence ID" value="GAA4896670.1"/>
    <property type="molecule type" value="Genomic_DNA"/>
</dbReference>
<evidence type="ECO:0000256" key="3">
    <source>
        <dbReference type="ARBA" id="ARBA00022475"/>
    </source>
</evidence>
<dbReference type="InterPro" id="IPR051605">
    <property type="entry name" value="CstA"/>
</dbReference>
<gene>
    <name evidence="9" type="ORF">GCM10023333_32470</name>
</gene>
<evidence type="ECO:0000256" key="4">
    <source>
        <dbReference type="ARBA" id="ARBA00022692"/>
    </source>
</evidence>
<dbReference type="PANTHER" id="PTHR30252:SF4">
    <property type="entry name" value="CARBON STARVATION"/>
    <property type="match status" value="1"/>
</dbReference>
<comment type="caution">
    <text evidence="9">The sequence shown here is derived from an EMBL/GenBank/DDBJ whole genome shotgun (WGS) entry which is preliminary data.</text>
</comment>
<protein>
    <submittedName>
        <fullName evidence="9">Carbon starvation CstA family protein</fullName>
    </submittedName>
</protein>
<sequence length="484" mass="51767">MLWFIFCVALLVGGYFFYGAFVEKVFGINENRQTPAFTKADGVDYVAMPKHKVYLVQLLNIAGVGPIFGPIMGALYGPAAMLWIIVGCIFAGAVHDYFSGMLSVRNGGASVPTIVGKYLGKPAKHFMNLFAIVLLLLVGVVFVSAPAGMLTSLINEQTDLTVTLSTMVGIIFTYYVIATIVPVDKIIGRFYPFFGALLIFMSVGLVSALIISSEHTLMGGYEVADMFTNLNPNDMPLWPALFITIACGAISGFHATQSPLMARCMENEKNGRFVFYGAMIGEGIIALIWCALALSFFGSMDSLAAAAANGGPGAVVYETSFGLLGVFGGIIAFLGVVILPITSGDTAFRSSRLILAEYFNLEQVQIKNRLLIAAPLFTVGAILTQVDFAVIWRYFGFANQLTAAMMLWTATAYLARAGKLHWITCVPAMFMTSVVVTYILNDSGLGFGLPMQISTACGIVTAAVVAFVVVGVLGKQALPEDAKA</sequence>
<feature type="transmembrane region" description="Helical" evidence="7">
    <location>
        <begin position="235"/>
        <end position="253"/>
    </location>
</feature>
<feature type="transmembrane region" description="Helical" evidence="7">
    <location>
        <begin position="273"/>
        <end position="300"/>
    </location>
</feature>
<dbReference type="Pfam" id="PF02554">
    <property type="entry name" value="CstA"/>
    <property type="match status" value="3"/>
</dbReference>
<reference evidence="10" key="1">
    <citation type="journal article" date="2019" name="Int. J. Syst. Evol. Microbiol.">
        <title>The Global Catalogue of Microorganisms (GCM) 10K type strain sequencing project: providing services to taxonomists for standard genome sequencing and annotation.</title>
        <authorList>
            <consortium name="The Broad Institute Genomics Platform"/>
            <consortium name="The Broad Institute Genome Sequencing Center for Infectious Disease"/>
            <person name="Wu L."/>
            <person name="Ma J."/>
        </authorList>
    </citation>
    <scope>NUCLEOTIDE SEQUENCE [LARGE SCALE GENOMIC DNA]</scope>
    <source>
        <strain evidence="10">JCM 18401</strain>
    </source>
</reference>
<feature type="domain" description="CstA N-terminal" evidence="8">
    <location>
        <begin position="157"/>
        <end position="303"/>
    </location>
</feature>
<dbReference type="PANTHER" id="PTHR30252">
    <property type="entry name" value="INNER MEMBRANE PEPTIDE TRANSPORTER"/>
    <property type="match status" value="1"/>
</dbReference>
<feature type="domain" description="CstA N-terminal" evidence="8">
    <location>
        <begin position="324"/>
        <end position="436"/>
    </location>
</feature>
<feature type="transmembrane region" description="Helical" evidence="7">
    <location>
        <begin position="162"/>
        <end position="183"/>
    </location>
</feature>
<dbReference type="Proteomes" id="UP001499988">
    <property type="component" value="Unassembled WGS sequence"/>
</dbReference>
<feature type="transmembrane region" description="Helical" evidence="7">
    <location>
        <begin position="370"/>
        <end position="391"/>
    </location>
</feature>
<keyword evidence="10" id="KW-1185">Reference proteome</keyword>
<proteinExistence type="inferred from homology"/>
<evidence type="ECO:0000256" key="6">
    <source>
        <dbReference type="ARBA" id="ARBA00023136"/>
    </source>
</evidence>
<feature type="domain" description="CstA N-terminal" evidence="8">
    <location>
        <begin position="4"/>
        <end position="144"/>
    </location>
</feature>
<comment type="similarity">
    <text evidence="2">Belongs to the peptide transporter carbon starvation (CstA) (TC 2.A.114) family.</text>
</comment>
<evidence type="ECO:0000256" key="2">
    <source>
        <dbReference type="ARBA" id="ARBA00007755"/>
    </source>
</evidence>
<evidence type="ECO:0000313" key="9">
    <source>
        <dbReference type="EMBL" id="GAA4896670.1"/>
    </source>
</evidence>
<keyword evidence="6 7" id="KW-0472">Membrane</keyword>
<evidence type="ECO:0000256" key="5">
    <source>
        <dbReference type="ARBA" id="ARBA00022989"/>
    </source>
</evidence>
<evidence type="ECO:0000259" key="8">
    <source>
        <dbReference type="Pfam" id="PF02554"/>
    </source>
</evidence>
<feature type="transmembrane region" description="Helical" evidence="7">
    <location>
        <begin position="80"/>
        <end position="98"/>
    </location>
</feature>
<evidence type="ECO:0000313" key="10">
    <source>
        <dbReference type="Proteomes" id="UP001499988"/>
    </source>
</evidence>
<feature type="transmembrane region" description="Helical" evidence="7">
    <location>
        <begin position="126"/>
        <end position="150"/>
    </location>
</feature>
<feature type="transmembrane region" description="Helical" evidence="7">
    <location>
        <begin position="320"/>
        <end position="342"/>
    </location>
</feature>
<feature type="transmembrane region" description="Helical" evidence="7">
    <location>
        <begin position="422"/>
        <end position="441"/>
    </location>
</feature>
<accession>A0ABP9F8H1</accession>